<name>A0A1X6PE59_PORUM</name>
<reference evidence="2 3" key="1">
    <citation type="submission" date="2017-03" db="EMBL/GenBank/DDBJ databases">
        <title>WGS assembly of Porphyra umbilicalis.</title>
        <authorList>
            <person name="Brawley S.H."/>
            <person name="Blouin N.A."/>
            <person name="Ficko-Blean E."/>
            <person name="Wheeler G.L."/>
            <person name="Lohr M."/>
            <person name="Goodson H.V."/>
            <person name="Jenkins J.W."/>
            <person name="Blaby-Haas C.E."/>
            <person name="Helliwell K.E."/>
            <person name="Chan C."/>
            <person name="Marriage T."/>
            <person name="Bhattacharya D."/>
            <person name="Klein A.S."/>
            <person name="Badis Y."/>
            <person name="Brodie J."/>
            <person name="Cao Y."/>
            <person name="Collen J."/>
            <person name="Dittami S.M."/>
            <person name="Gachon C.M."/>
            <person name="Green B.R."/>
            <person name="Karpowicz S."/>
            <person name="Kim J.W."/>
            <person name="Kudahl U."/>
            <person name="Lin S."/>
            <person name="Michel G."/>
            <person name="Mittag M."/>
            <person name="Olson B.J."/>
            <person name="Pangilinan J."/>
            <person name="Peng Y."/>
            <person name="Qiu H."/>
            <person name="Shu S."/>
            <person name="Singer J.T."/>
            <person name="Smith A.G."/>
            <person name="Sprecher B.N."/>
            <person name="Wagner V."/>
            <person name="Wang W."/>
            <person name="Wang Z.-Y."/>
            <person name="Yan J."/>
            <person name="Yarish C."/>
            <person name="Zoeuner-Riek S."/>
            <person name="Zhuang Y."/>
            <person name="Zou Y."/>
            <person name="Lindquist E.A."/>
            <person name="Grimwood J."/>
            <person name="Barry K."/>
            <person name="Rokhsar D.S."/>
            <person name="Schmutz J."/>
            <person name="Stiller J.W."/>
            <person name="Grossman A.R."/>
            <person name="Prochnik S.E."/>
        </authorList>
    </citation>
    <scope>NUCLEOTIDE SEQUENCE [LARGE SCALE GENOMIC DNA]</scope>
    <source>
        <strain evidence="2">4086291</strain>
    </source>
</reference>
<evidence type="ECO:0000313" key="3">
    <source>
        <dbReference type="Proteomes" id="UP000218209"/>
    </source>
</evidence>
<organism evidence="2 3">
    <name type="scientific">Porphyra umbilicalis</name>
    <name type="common">Purple laver</name>
    <name type="synonym">Red alga</name>
    <dbReference type="NCBI Taxonomy" id="2786"/>
    <lineage>
        <taxon>Eukaryota</taxon>
        <taxon>Rhodophyta</taxon>
        <taxon>Bangiophyceae</taxon>
        <taxon>Bangiales</taxon>
        <taxon>Bangiaceae</taxon>
        <taxon>Porphyra</taxon>
    </lineage>
</organism>
<accession>A0A1X6PE59</accession>
<evidence type="ECO:0008006" key="4">
    <source>
        <dbReference type="Google" id="ProtNLM"/>
    </source>
</evidence>
<dbReference type="AlphaFoldDB" id="A0A1X6PE59"/>
<evidence type="ECO:0000256" key="1">
    <source>
        <dbReference type="SAM" id="SignalP"/>
    </source>
</evidence>
<dbReference type="Pfam" id="PF13450">
    <property type="entry name" value="NAD_binding_8"/>
    <property type="match status" value="1"/>
</dbReference>
<evidence type="ECO:0000313" key="2">
    <source>
        <dbReference type="EMBL" id="OSX78923.1"/>
    </source>
</evidence>
<feature type="chain" id="PRO_5013049883" description="Amine oxidase domain-containing protein" evidence="1">
    <location>
        <begin position="20"/>
        <end position="659"/>
    </location>
</feature>
<proteinExistence type="predicted"/>
<dbReference type="EMBL" id="KV918802">
    <property type="protein sequence ID" value="OSX78923.1"/>
    <property type="molecule type" value="Genomic_DNA"/>
</dbReference>
<sequence>MRAAHRAAVAAFAAVGVAAAVAAGSAAQRRGPLECKVTIVGGGIGGAYTAWRLAVDARVVRPADICLFEASTRFGGRIFTVQDVPGYPGFATDIGAYRFHRTEHPLIRSLVEDRLKMETACYTDPTAALPMNVAECPEDNKIWATTRTKSFVGNLETLGGWKLPAWTPAVPFQFTDAEKWGTTAARTERRTLPSVFAGPNSMLPELSTRWAALTDANTTYEKAMAVADEALAALAVGKYKGVPYAEVSVIQMARDAGMSAEELAMEVGTSFGGPQMFNMNVLGLTTELVRSLATHHMALPARGPAKAMAVPVAGVGAARKRSGMASIVTRMLKEADTAGVRIYTGHRAISVRRVGECDGYGADEAVPGKPLAVEFANGAKVITRRLFLNVGKTDLLALGSASEPIKSASADVRRRVEGQQVIGGSKMYCYWPKAWWLTDLGFSRGSGHGEQPAVHDTCYHDGPVQCTDPKNFTTCKGGLLVSYEFGDPTGVASGLYAANHADAPYTPLSATSAKTVMVKASLSPRHSLAWKAIVDGIRASHSGLYGRKNATGPIPEPDVCVGGSWYDVSMHWPRPVPRLSATLSTRLFSKPVPDLNIHLVNEAWGETVGWAEGSLLMAERALGVHMRVAPPKWLDALFYKAVITNFNAGKAAPAPVARI</sequence>
<gene>
    <name evidence="2" type="ORF">BU14_0095s0037</name>
</gene>
<keyword evidence="1" id="KW-0732">Signal</keyword>
<protein>
    <recommendedName>
        <fullName evidence="4">Amine oxidase domain-containing protein</fullName>
    </recommendedName>
</protein>
<dbReference type="InterPro" id="IPR036188">
    <property type="entry name" value="FAD/NAD-bd_sf"/>
</dbReference>
<feature type="signal peptide" evidence="1">
    <location>
        <begin position="1"/>
        <end position="19"/>
    </location>
</feature>
<keyword evidence="3" id="KW-1185">Reference proteome</keyword>
<dbReference type="OrthoDB" id="5977782at2759"/>
<dbReference type="SUPFAM" id="SSF51905">
    <property type="entry name" value="FAD/NAD(P)-binding domain"/>
    <property type="match status" value="1"/>
</dbReference>
<dbReference type="Gene3D" id="3.50.50.60">
    <property type="entry name" value="FAD/NAD(P)-binding domain"/>
    <property type="match status" value="1"/>
</dbReference>
<dbReference type="Proteomes" id="UP000218209">
    <property type="component" value="Unassembled WGS sequence"/>
</dbReference>